<dbReference type="NCBIfam" id="NF006670">
    <property type="entry name" value="PRK09218.1"/>
    <property type="match status" value="1"/>
</dbReference>
<evidence type="ECO:0000313" key="3">
    <source>
        <dbReference type="EMBL" id="MBV3392752.1"/>
    </source>
</evidence>
<dbReference type="PRINTS" id="PR01576">
    <property type="entry name" value="PDEFORMYLASE"/>
</dbReference>
<dbReference type="Proteomes" id="UP001197492">
    <property type="component" value="Unassembled WGS sequence"/>
</dbReference>
<dbReference type="PANTHER" id="PTHR10458">
    <property type="entry name" value="PEPTIDE DEFORMYLASE"/>
    <property type="match status" value="1"/>
</dbReference>
<dbReference type="GO" id="GO:0042586">
    <property type="term" value="F:peptide deformylase activity"/>
    <property type="evidence" value="ECO:0007669"/>
    <property type="project" value="UniProtKB-EC"/>
</dbReference>
<accession>A0AAW4MSL3</accession>
<sequence length="137" mass="15723">MIKEIVKDDFFLSQVAEKATKEDLYIGTDLKDTLQAHLHECVGMAGNMIGYNKAVIIFLEDEKMHVMYNPEIIKTSGNYHECEEGCLSHVGQKSVKRYETIKVSYFDESFKKKIKTFTGFTAQIIQHECDHLKGILI</sequence>
<dbReference type="Gene3D" id="3.90.45.10">
    <property type="entry name" value="Peptide deformylase"/>
    <property type="match status" value="1"/>
</dbReference>
<dbReference type="GeneID" id="301323195"/>
<organism evidence="2 4">
    <name type="scientific">Catenibacterium mitsuokai</name>
    <dbReference type="NCBI Taxonomy" id="100886"/>
    <lineage>
        <taxon>Bacteria</taxon>
        <taxon>Bacillati</taxon>
        <taxon>Bacillota</taxon>
        <taxon>Erysipelotrichia</taxon>
        <taxon>Erysipelotrichales</taxon>
        <taxon>Coprobacillaceae</taxon>
        <taxon>Catenibacterium</taxon>
    </lineage>
</organism>
<comment type="similarity">
    <text evidence="1">Belongs to the polypeptide deformylase family.</text>
</comment>
<dbReference type="InterPro" id="IPR023635">
    <property type="entry name" value="Peptide_deformylase"/>
</dbReference>
<protein>
    <submittedName>
        <fullName evidence="2">Peptide deformylase</fullName>
        <ecNumber evidence="2">3.5.1.88</ecNumber>
    </submittedName>
</protein>
<dbReference type="SUPFAM" id="SSF56420">
    <property type="entry name" value="Peptide deformylase"/>
    <property type="match status" value="1"/>
</dbReference>
<dbReference type="Pfam" id="PF01327">
    <property type="entry name" value="Pep_deformylase"/>
    <property type="match status" value="1"/>
</dbReference>
<dbReference type="PIRSF" id="PIRSF004749">
    <property type="entry name" value="Pep_def"/>
    <property type="match status" value="1"/>
</dbReference>
<keyword evidence="2" id="KW-0378">Hydrolase</keyword>
<gene>
    <name evidence="2" type="ORF">KSV97_05495</name>
    <name evidence="3" type="ORF">KSW06_05710</name>
</gene>
<dbReference type="PANTHER" id="PTHR10458:SF22">
    <property type="entry name" value="PEPTIDE DEFORMYLASE"/>
    <property type="match status" value="1"/>
</dbReference>
<dbReference type="EMBL" id="JAHOEL010000027">
    <property type="protein sequence ID" value="MBV3392752.1"/>
    <property type="molecule type" value="Genomic_DNA"/>
</dbReference>
<dbReference type="AlphaFoldDB" id="A0AAW4MSL3"/>
<evidence type="ECO:0000313" key="2">
    <source>
        <dbReference type="EMBL" id="MBV3382682.1"/>
    </source>
</evidence>
<dbReference type="Proteomes" id="UP001196408">
    <property type="component" value="Unassembled WGS sequence"/>
</dbReference>
<reference evidence="2 5" key="1">
    <citation type="submission" date="2021-06" db="EMBL/GenBank/DDBJ databases">
        <title>Collection of gut derived symbiotic bacterial strains cultured from healthy donors.</title>
        <authorList>
            <person name="Lin H."/>
            <person name="Littmann E."/>
            <person name="Pamer E.G."/>
        </authorList>
    </citation>
    <scope>NUCLEOTIDE SEQUENCE</scope>
    <source>
        <strain evidence="3 5">MSK.21.70</strain>
        <strain evidence="2">MSK.21.82</strain>
    </source>
</reference>
<comment type="caution">
    <text evidence="2">The sequence shown here is derived from an EMBL/GenBank/DDBJ whole genome shotgun (WGS) entry which is preliminary data.</text>
</comment>
<evidence type="ECO:0000313" key="5">
    <source>
        <dbReference type="Proteomes" id="UP001197492"/>
    </source>
</evidence>
<dbReference type="RefSeq" id="WP_129981777.1">
    <property type="nucleotide sequence ID" value="NZ_JAHOEB010000057.1"/>
</dbReference>
<keyword evidence="5" id="KW-1185">Reference proteome</keyword>
<dbReference type="EMBL" id="JAHOEF010000026">
    <property type="protein sequence ID" value="MBV3382682.1"/>
    <property type="molecule type" value="Genomic_DNA"/>
</dbReference>
<proteinExistence type="inferred from homology"/>
<dbReference type="CDD" id="cd00487">
    <property type="entry name" value="Pep_deformylase"/>
    <property type="match status" value="1"/>
</dbReference>
<dbReference type="EC" id="3.5.1.88" evidence="2"/>
<evidence type="ECO:0000313" key="4">
    <source>
        <dbReference type="Proteomes" id="UP001196408"/>
    </source>
</evidence>
<name>A0AAW4MSL3_9FIRM</name>
<dbReference type="InterPro" id="IPR036821">
    <property type="entry name" value="Peptide_deformylase_sf"/>
</dbReference>
<evidence type="ECO:0000256" key="1">
    <source>
        <dbReference type="ARBA" id="ARBA00010759"/>
    </source>
</evidence>